<evidence type="ECO:0000313" key="3">
    <source>
        <dbReference type="Proteomes" id="UP000194853"/>
    </source>
</evidence>
<dbReference type="GO" id="GO:0005509">
    <property type="term" value="F:calcium ion binding"/>
    <property type="evidence" value="ECO:0007669"/>
    <property type="project" value="InterPro"/>
</dbReference>
<organism evidence="2 3">
    <name type="scientific">Bacillus thuringiensis subsp. jegathesan</name>
    <dbReference type="NCBI Taxonomy" id="56955"/>
    <lineage>
        <taxon>Bacteria</taxon>
        <taxon>Bacillati</taxon>
        <taxon>Bacillota</taxon>
        <taxon>Bacilli</taxon>
        <taxon>Bacillales</taxon>
        <taxon>Bacillaceae</taxon>
        <taxon>Bacillus</taxon>
        <taxon>Bacillus cereus group</taxon>
    </lineage>
</organism>
<dbReference type="InterPro" id="IPR002048">
    <property type="entry name" value="EF_hand_dom"/>
</dbReference>
<dbReference type="Proteomes" id="UP000194853">
    <property type="component" value="Unassembled WGS sequence"/>
</dbReference>
<evidence type="ECO:0000259" key="1">
    <source>
        <dbReference type="PROSITE" id="PS50222"/>
    </source>
</evidence>
<gene>
    <name evidence="2" type="ORF">BK750_17915</name>
</gene>
<evidence type="ECO:0000313" key="2">
    <source>
        <dbReference type="EMBL" id="OUB64389.1"/>
    </source>
</evidence>
<accession>A0A9X6M6W5</accession>
<feature type="domain" description="EF-hand" evidence="1">
    <location>
        <begin position="435"/>
        <end position="467"/>
    </location>
</feature>
<dbReference type="PROSITE" id="PS50222">
    <property type="entry name" value="EF_HAND_2"/>
    <property type="match status" value="1"/>
</dbReference>
<proteinExistence type="predicted"/>
<protein>
    <recommendedName>
        <fullName evidence="1">EF-hand domain-containing protein</fullName>
    </recommendedName>
</protein>
<dbReference type="AlphaFoldDB" id="A0A9X6M6W5"/>
<sequence>MQISKSHEVLPFTNFELYLQDLGLPHEGIIAPDGERTTMRMILPQTIQQLSPQTKKDAVYLSKFVASSAIGLHDAALNYLWNEVVVSLREKVKIYGLDLFFDAAVGGDLRETYNTVEDLSLIKDNTLVDTCRKLELISDILHEKLKHILFMRNNIGASHPNGETIRTLELLGWLETCVKDVIDDRPSEAALFVQQLIVNLKKDNIVLDQPRLEQIHENLQQQNSRISGNLLITLFSIFTKQNTLPNVRDNILKLAPIVWDVSPENKKYEIGFKLDQFAVNLDEPTLALGNSFLEKCDGISYKSEGTKSRELNELLNRLLETHNNHDNFHHEVPIARNIKKYINEETDILSNVEDKLIKTILICRVGNGTWYCEGVSPGAKPIYNEIIRLFNSKQINKLINFLKEPEIRNMLSNDNCILQTKELLGLINLDLQYGRTREAMEFIFNHIDNAKSKVFSIKELKDLMRYI</sequence>
<name>A0A9X6M6W5_BACTJ</name>
<dbReference type="EMBL" id="MOOS01000141">
    <property type="protein sequence ID" value="OUB64389.1"/>
    <property type="molecule type" value="Genomic_DNA"/>
</dbReference>
<comment type="caution">
    <text evidence="2">The sequence shown here is derived from an EMBL/GenBank/DDBJ whole genome shotgun (WGS) entry which is preliminary data.</text>
</comment>
<reference evidence="2 3" key="1">
    <citation type="submission" date="2016-10" db="EMBL/GenBank/DDBJ databases">
        <title>Comparative genomics of Bacillus thuringiensis reveals a path to pathogens against multiple invertebrate hosts.</title>
        <authorList>
            <person name="Zheng J."/>
            <person name="Gao Q."/>
            <person name="Liu H."/>
            <person name="Peng D."/>
            <person name="Ruan L."/>
            <person name="Sun M."/>
        </authorList>
    </citation>
    <scope>NUCLEOTIDE SEQUENCE [LARGE SCALE GENOMIC DNA]</scope>
    <source>
        <strain evidence="2">BGSC 4CF1</strain>
    </source>
</reference>